<dbReference type="PANTHER" id="PTHR10009">
    <property type="entry name" value="PROTEIN YELLOW-RELATED"/>
    <property type="match status" value="1"/>
</dbReference>
<feature type="chain" id="PRO_5004656312" description="Bee-milk protein" evidence="6">
    <location>
        <begin position="20"/>
        <end position="1034"/>
    </location>
</feature>
<feature type="compositionally biased region" description="Basic and acidic residues" evidence="5">
    <location>
        <begin position="579"/>
        <end position="594"/>
    </location>
</feature>
<proteinExistence type="inferred from homology"/>
<dbReference type="SUPFAM" id="SSF101898">
    <property type="entry name" value="NHL repeat"/>
    <property type="match status" value="1"/>
</dbReference>
<comment type="subcellular location">
    <subcellularLocation>
        <location evidence="1">Secreted</location>
    </subcellularLocation>
</comment>
<accession>U4U5K8</accession>
<evidence type="ECO:0000256" key="6">
    <source>
        <dbReference type="SAM" id="SignalP"/>
    </source>
</evidence>
<dbReference type="PRINTS" id="PR01366">
    <property type="entry name" value="ROYALJELLY"/>
</dbReference>
<dbReference type="InterPro" id="IPR011042">
    <property type="entry name" value="6-blade_b-propeller_TolB-like"/>
</dbReference>
<comment type="similarity">
    <text evidence="2">Belongs to the major royal jelly protein family.</text>
</comment>
<feature type="region of interest" description="Disordered" evidence="5">
    <location>
        <begin position="579"/>
        <end position="612"/>
    </location>
</feature>
<evidence type="ECO:0000256" key="4">
    <source>
        <dbReference type="ARBA" id="ARBA00022729"/>
    </source>
</evidence>
<evidence type="ECO:0000313" key="7">
    <source>
        <dbReference type="EMBL" id="ERL85871.1"/>
    </source>
</evidence>
<dbReference type="EMBL" id="KB631759">
    <property type="protein sequence ID" value="ERL85871.1"/>
    <property type="molecule type" value="Genomic_DNA"/>
</dbReference>
<protein>
    <recommendedName>
        <fullName evidence="9">Bee-milk protein</fullName>
    </recommendedName>
</protein>
<evidence type="ECO:0000256" key="1">
    <source>
        <dbReference type="ARBA" id="ARBA00004613"/>
    </source>
</evidence>
<dbReference type="Proteomes" id="UP000030742">
    <property type="component" value="Unassembled WGS sequence"/>
</dbReference>
<dbReference type="AlphaFoldDB" id="U4U5K8"/>
<gene>
    <name evidence="7" type="ORF">D910_03286</name>
</gene>
<dbReference type="PANTHER" id="PTHR10009:SF13">
    <property type="entry name" value="DOPAMINECHROME TAUTOMERASE"/>
    <property type="match status" value="1"/>
</dbReference>
<dbReference type="OrthoDB" id="7776143at2759"/>
<reference evidence="7 8" key="1">
    <citation type="journal article" date="2013" name="Genome Biol.">
        <title>Draft genome of the mountain pine beetle, Dendroctonus ponderosae Hopkins, a major forest pest.</title>
        <authorList>
            <person name="Keeling C.I."/>
            <person name="Yuen M.M."/>
            <person name="Liao N.Y."/>
            <person name="Docking T.R."/>
            <person name="Chan S.K."/>
            <person name="Taylor G.A."/>
            <person name="Palmquist D.L."/>
            <person name="Jackman S.D."/>
            <person name="Nguyen A."/>
            <person name="Li M."/>
            <person name="Henderson H."/>
            <person name="Janes J.K."/>
            <person name="Zhao Y."/>
            <person name="Pandoh P."/>
            <person name="Moore R."/>
            <person name="Sperling F.A."/>
            <person name="Huber D.P."/>
            <person name="Birol I."/>
            <person name="Jones S.J."/>
            <person name="Bohlmann J."/>
        </authorList>
    </citation>
    <scope>NUCLEOTIDE SEQUENCE</scope>
</reference>
<organism evidence="7 8">
    <name type="scientific">Dendroctonus ponderosae</name>
    <name type="common">Mountain pine beetle</name>
    <dbReference type="NCBI Taxonomy" id="77166"/>
    <lineage>
        <taxon>Eukaryota</taxon>
        <taxon>Metazoa</taxon>
        <taxon>Ecdysozoa</taxon>
        <taxon>Arthropoda</taxon>
        <taxon>Hexapoda</taxon>
        <taxon>Insecta</taxon>
        <taxon>Pterygota</taxon>
        <taxon>Neoptera</taxon>
        <taxon>Endopterygota</taxon>
        <taxon>Coleoptera</taxon>
        <taxon>Polyphaga</taxon>
        <taxon>Cucujiformia</taxon>
        <taxon>Curculionidae</taxon>
        <taxon>Scolytinae</taxon>
        <taxon>Dendroctonus</taxon>
    </lineage>
</organism>
<dbReference type="FunFam" id="2.120.10.30:FF:000045">
    <property type="entry name" value="Blast:Protein yellow"/>
    <property type="match status" value="2"/>
</dbReference>
<keyword evidence="3" id="KW-0964">Secreted</keyword>
<feature type="signal peptide" evidence="6">
    <location>
        <begin position="1"/>
        <end position="19"/>
    </location>
</feature>
<evidence type="ECO:0000256" key="3">
    <source>
        <dbReference type="ARBA" id="ARBA00022525"/>
    </source>
</evidence>
<keyword evidence="4 6" id="KW-0732">Signal</keyword>
<dbReference type="GO" id="GO:0005576">
    <property type="term" value="C:extracellular region"/>
    <property type="evidence" value="ECO:0007669"/>
    <property type="project" value="UniProtKB-SubCell"/>
</dbReference>
<dbReference type="InterPro" id="IPR017996">
    <property type="entry name" value="MRJP/yellow-related"/>
</dbReference>
<evidence type="ECO:0008006" key="9">
    <source>
        <dbReference type="Google" id="ProtNLM"/>
    </source>
</evidence>
<dbReference type="Gene3D" id="2.120.10.30">
    <property type="entry name" value="TolB, C-terminal domain"/>
    <property type="match status" value="2"/>
</dbReference>
<dbReference type="Pfam" id="PF03022">
    <property type="entry name" value="MRJP"/>
    <property type="match status" value="2"/>
</dbReference>
<evidence type="ECO:0000256" key="2">
    <source>
        <dbReference type="ARBA" id="ARBA00009127"/>
    </source>
</evidence>
<evidence type="ECO:0000313" key="8">
    <source>
        <dbReference type="Proteomes" id="UP000030742"/>
    </source>
</evidence>
<sequence>MKKCFLLLVLCCSIIPFRGDRRGYKFYHNERILNVARESPGVLNWSRTQWICMVLGICSIIPQPAQADTPNFKTIYQWNQLEFDYESLYQRQIDIDSGVFTPGVIAPIDVDVYYALKQRNQVFVTIPKFVEGIPATLGTVTNRTYEGNPLIKPYPDWQWHRNPEGCHTDRIVSVFRVKIDECGRLWVLDTGKVGEKVICRPQILCFDLSTKQILHRHLLPNDVVSNHYLLVTPEVDVRDPNSGCRDTFVYIADVLGFSLLVYDVAHDKSWRIQDKTFYPYPSHGTYTIAGESFDLMDGLLGLALSPHYPGQDRILFYHAMSSPTENWVYTSHLRNSSIFEHDAAAAPQIFNTFANQRSTQTAAEAIDKDGVMLFGLMKDTQIMCWNTRTEYGRKNFDVVAVNPETLQFPSGVKIIRNKKGEQELWILTSRFQKVANGSLNPKEPNFRILAGKVEDILYGTKCRSKQTHHNQVTGSFGGGYGLYPFENAVQIERHENSEMAVDNWFQNWHQPFVSIPYSHPLNYTRNHEDYSHDKSLSPVRLLPVLMSLNVLKPERKSSRNKHQYSNTFFKVEPDLKEPYRHYQDNEESSGDRKYHPNPLGFPDPFHGRANDDQKNQTYEEEHYLRPLEVTGPFKTWYRWKTIDFAYPSSWDRARAIVKGDYIEENNLPLGIEVYKNRVFISLPKWKKGVPVTLAQLPRVPKEESPALIPFPNWDWHSEKNCDLMTSVFRMQVDTCGRLWVLDSGKISITTEEATQHCPPKLLIFDLETDQLIEKYIFRKEFILQDGLYSNIIIDIREDNCADAYAYMSDVWRFGIVVYRLFDGKAWRITDHLFYPDPLAARYKLHHLEFYWMDGIFGMALSPAGHAYEDRMLYFHSMSGYREFYVKASYLREEKSKSDGNAFKVLGQSRGDQGHISSSVMDDNGIMYFNLVTRDSMGCWDSRKPYKRANLGIIAQSRDTLVFPNDLRLDQEKKQSMWVLTNRLPYYLMEGLDASIYNFRVMSAYTDDSIRGGICDPAIQNSDTFVEPLNDIHCD</sequence>
<name>U4U5K8_DENPD</name>
<evidence type="ECO:0000256" key="5">
    <source>
        <dbReference type="SAM" id="MobiDB-lite"/>
    </source>
</evidence>